<proteinExistence type="predicted"/>
<dbReference type="EMBL" id="FZMP01000229">
    <property type="protein sequence ID" value="SNQ62630.1"/>
    <property type="molecule type" value="Genomic_DNA"/>
</dbReference>
<evidence type="ECO:0000313" key="2">
    <source>
        <dbReference type="Proteomes" id="UP000218615"/>
    </source>
</evidence>
<dbReference type="AlphaFoldDB" id="A0A284VTM4"/>
<accession>A0A284VTM4</accession>
<organism evidence="1 2">
    <name type="scientific">Candidatus Methanoperedens nitratireducens</name>
    <dbReference type="NCBI Taxonomy" id="1392998"/>
    <lineage>
        <taxon>Archaea</taxon>
        <taxon>Methanobacteriati</taxon>
        <taxon>Methanobacteriota</taxon>
        <taxon>Stenosarchaea group</taxon>
        <taxon>Methanomicrobia</taxon>
        <taxon>Methanosarcinales</taxon>
        <taxon>ANME-2 cluster</taxon>
        <taxon>Candidatus Methanoperedentaceae</taxon>
        <taxon>Candidatus Methanoperedens</taxon>
    </lineage>
</organism>
<evidence type="ECO:0000313" key="1">
    <source>
        <dbReference type="EMBL" id="SNQ62630.1"/>
    </source>
</evidence>
<dbReference type="RefSeq" id="WP_096207167.1">
    <property type="nucleotide sequence ID" value="NZ_FZMP01000229.1"/>
</dbReference>
<keyword evidence="2" id="KW-1185">Reference proteome</keyword>
<protein>
    <submittedName>
        <fullName evidence="1">Uncharacterized protein</fullName>
    </submittedName>
</protein>
<dbReference type="Proteomes" id="UP000218615">
    <property type="component" value="Unassembled WGS sequence"/>
</dbReference>
<name>A0A284VTM4_9EURY</name>
<reference evidence="2" key="1">
    <citation type="submission" date="2017-06" db="EMBL/GenBank/DDBJ databases">
        <authorList>
            <person name="Cremers G."/>
        </authorList>
    </citation>
    <scope>NUCLEOTIDE SEQUENCE [LARGE SCALE GENOMIC DNA]</scope>
</reference>
<sequence length="87" mass="10077">MTEWDVSEWEKPYIDKYKIFVIDPGRVVAIMPWRTDENTCWAINAGIKEVAKEHIIRSITSVQEKTFEGISHTTEVILIVEPKVMGQ</sequence>
<gene>
    <name evidence="1" type="ORF">MNV_80031</name>
</gene>